<name>A0A8H4WTS0_9HYPO</name>
<protein>
    <submittedName>
        <fullName evidence="2">Uncharacterized protein</fullName>
    </submittedName>
</protein>
<evidence type="ECO:0000256" key="1">
    <source>
        <dbReference type="SAM" id="SignalP"/>
    </source>
</evidence>
<dbReference type="AlphaFoldDB" id="A0A8H4WTS0"/>
<feature type="signal peptide" evidence="1">
    <location>
        <begin position="1"/>
        <end position="18"/>
    </location>
</feature>
<dbReference type="Proteomes" id="UP000622797">
    <property type="component" value="Unassembled WGS sequence"/>
</dbReference>
<keyword evidence="3" id="KW-1185">Reference proteome</keyword>
<evidence type="ECO:0000313" key="3">
    <source>
        <dbReference type="Proteomes" id="UP000622797"/>
    </source>
</evidence>
<sequence length="117" mass="12933">MRCPTILAGITAFTSAAAATVKTTPHVSITIMTVNRPAKDEKSTLPLSVPPGVLTHQKNIKITELEISHVYSNVRGVKAPSSTRLLIGDRDGPPPMKIPIPEYWMLYIKPYNNIFHR</sequence>
<comment type="caution">
    <text evidence="2">The sequence shown here is derived from an EMBL/GenBank/DDBJ whole genome shotgun (WGS) entry which is preliminary data.</text>
</comment>
<keyword evidence="1" id="KW-0732">Signal</keyword>
<proteinExistence type="predicted"/>
<dbReference type="EMBL" id="JABEXW010000986">
    <property type="protein sequence ID" value="KAF4949997.1"/>
    <property type="molecule type" value="Genomic_DNA"/>
</dbReference>
<reference evidence="2" key="1">
    <citation type="journal article" date="2020" name="BMC Genomics">
        <title>Correction to: Identification and distribution of gene clusters required for synthesis of sphingolipid metabolism inhibitors in diverse species of the filamentous fungus Fusarium.</title>
        <authorList>
            <person name="Kim H.S."/>
            <person name="Lohmar J.M."/>
            <person name="Busman M."/>
            <person name="Brown D.W."/>
            <person name="Naumann T.A."/>
            <person name="Divon H.H."/>
            <person name="Lysoe E."/>
            <person name="Uhlig S."/>
            <person name="Proctor R.H."/>
        </authorList>
    </citation>
    <scope>NUCLEOTIDE SEQUENCE</scope>
    <source>
        <strain evidence="2">NRRL 20472</strain>
    </source>
</reference>
<reference evidence="2" key="2">
    <citation type="submission" date="2020-05" db="EMBL/GenBank/DDBJ databases">
        <authorList>
            <person name="Kim H.-S."/>
            <person name="Proctor R.H."/>
            <person name="Brown D.W."/>
        </authorList>
    </citation>
    <scope>NUCLEOTIDE SEQUENCE</scope>
    <source>
        <strain evidence="2">NRRL 20472</strain>
    </source>
</reference>
<organism evidence="2 3">
    <name type="scientific">Fusarium sarcochroum</name>
    <dbReference type="NCBI Taxonomy" id="1208366"/>
    <lineage>
        <taxon>Eukaryota</taxon>
        <taxon>Fungi</taxon>
        <taxon>Dikarya</taxon>
        <taxon>Ascomycota</taxon>
        <taxon>Pezizomycotina</taxon>
        <taxon>Sordariomycetes</taxon>
        <taxon>Hypocreomycetidae</taxon>
        <taxon>Hypocreales</taxon>
        <taxon>Nectriaceae</taxon>
        <taxon>Fusarium</taxon>
        <taxon>Fusarium lateritium species complex</taxon>
    </lineage>
</organism>
<gene>
    <name evidence="2" type="ORF">FSARC_13316</name>
</gene>
<dbReference type="OrthoDB" id="4978187at2759"/>
<evidence type="ECO:0000313" key="2">
    <source>
        <dbReference type="EMBL" id="KAF4949997.1"/>
    </source>
</evidence>
<feature type="chain" id="PRO_5034178305" evidence="1">
    <location>
        <begin position="19"/>
        <end position="117"/>
    </location>
</feature>
<accession>A0A8H4WTS0</accession>